<accession>A0A8C4U3S4</accession>
<name>A0A8C4U3S4_FALTI</name>
<dbReference type="AlphaFoldDB" id="A0A8C4U3S4"/>
<evidence type="ECO:0000313" key="3">
    <source>
        <dbReference type="Proteomes" id="UP000694562"/>
    </source>
</evidence>
<dbReference type="OrthoDB" id="10033037at2759"/>
<dbReference type="InterPro" id="IPR018888">
    <property type="entry name" value="UPF0561"/>
</dbReference>
<organism evidence="2 3">
    <name type="scientific">Falco tinnunculus</name>
    <name type="common">Common kestrel</name>
    <dbReference type="NCBI Taxonomy" id="100819"/>
    <lineage>
        <taxon>Eukaryota</taxon>
        <taxon>Metazoa</taxon>
        <taxon>Chordata</taxon>
        <taxon>Craniata</taxon>
        <taxon>Vertebrata</taxon>
        <taxon>Euteleostomi</taxon>
        <taxon>Archelosauria</taxon>
        <taxon>Archosauria</taxon>
        <taxon>Dinosauria</taxon>
        <taxon>Saurischia</taxon>
        <taxon>Theropoda</taxon>
        <taxon>Coelurosauria</taxon>
        <taxon>Aves</taxon>
        <taxon>Neognathae</taxon>
        <taxon>Neoaves</taxon>
        <taxon>Telluraves</taxon>
        <taxon>Australaves</taxon>
        <taxon>Falconiformes</taxon>
        <taxon>Falconidae</taxon>
        <taxon>Falco</taxon>
    </lineage>
</organism>
<feature type="region of interest" description="Disordered" evidence="1">
    <location>
        <begin position="40"/>
        <end position="61"/>
    </location>
</feature>
<dbReference type="Proteomes" id="UP000694562">
    <property type="component" value="Unplaced"/>
</dbReference>
<sequence>DPKKPHPLPAAAGWRCRPGGRLDMSHGFVRHIRRNQIARYRQRRARGHPGVGHGGQPGVGR</sequence>
<evidence type="ECO:0000313" key="2">
    <source>
        <dbReference type="Ensembl" id="ENSFTIP00000005008.1"/>
    </source>
</evidence>
<evidence type="ECO:0000256" key="1">
    <source>
        <dbReference type="SAM" id="MobiDB-lite"/>
    </source>
</evidence>
<protein>
    <submittedName>
        <fullName evidence="2">Uncharacterized protein</fullName>
    </submittedName>
</protein>
<dbReference type="Ensembl" id="ENSFTIT00000005257.1">
    <property type="protein sequence ID" value="ENSFTIP00000005008.1"/>
    <property type="gene ID" value="ENSFTIG00000003490.1"/>
</dbReference>
<dbReference type="Pfam" id="PF10573">
    <property type="entry name" value="UPF0561"/>
    <property type="match status" value="1"/>
</dbReference>
<reference evidence="2" key="2">
    <citation type="submission" date="2025-09" db="UniProtKB">
        <authorList>
            <consortium name="Ensembl"/>
        </authorList>
    </citation>
    <scope>IDENTIFICATION</scope>
</reference>
<proteinExistence type="predicted"/>
<keyword evidence="3" id="KW-1185">Reference proteome</keyword>
<reference evidence="2" key="1">
    <citation type="submission" date="2025-08" db="UniProtKB">
        <authorList>
            <consortium name="Ensembl"/>
        </authorList>
    </citation>
    <scope>IDENTIFICATION</scope>
</reference>
<feature type="compositionally biased region" description="Gly residues" evidence="1">
    <location>
        <begin position="49"/>
        <end position="61"/>
    </location>
</feature>